<proteinExistence type="predicted"/>
<name>A0ACD4DEP4_9NOCA</name>
<sequence length="429" mass="46180">MERSGTATSTDTIVAAVLDRAAEQGIDPAWLKDEVVEFYRDLHRYPELSGTEYRTQWAIGEALAVADVWFQECTPSGLVAVLRNGPGPVVWVRADTDALPLTEQTGLPYASTVTQELPDGSVVGVMHACGHDVHTAALVGCLRQLDRERDGWSGTVVGIFQPAEETGRGALAMLDELLNGEPAEHVPRPDVVYAQHVTSAPLGRVVCRPGWFLSHQRSWRVTVQGRGGHASRPHLARDPIVAAASMVGTLQTVVSRAVDPFRMAVLTVGTFHAGTKENIIPAEAVFTVSARTYEPEVSQVVEETMRRILEGEAAAHGVSIRIEEVSDIPACYNDPAATSQVADALTGVFGDDVVAPPDPFPAADDFCHYARVLGVPAVIWNFGVQAAELFDGDEPPPRNHDARFAPHPEHAVTLGVVAATRAVTNYLRS</sequence>
<organism evidence="1 2">
    <name type="scientific">Rhodococcus sacchari</name>
    <dbReference type="NCBI Taxonomy" id="2962047"/>
    <lineage>
        <taxon>Bacteria</taxon>
        <taxon>Bacillati</taxon>
        <taxon>Actinomycetota</taxon>
        <taxon>Actinomycetes</taxon>
        <taxon>Mycobacteriales</taxon>
        <taxon>Nocardiaceae</taxon>
        <taxon>Rhodococcus</taxon>
    </lineage>
</organism>
<keyword evidence="2" id="KW-1185">Reference proteome</keyword>
<dbReference type="Proteomes" id="UP001156484">
    <property type="component" value="Chromosome"/>
</dbReference>
<reference evidence="1" key="1">
    <citation type="submission" date="2022-10" db="EMBL/GenBank/DDBJ databases">
        <title>Rhodococcus ferula Z13 complete genome.</title>
        <authorList>
            <person name="Long X."/>
            <person name="Zang M."/>
        </authorList>
    </citation>
    <scope>NUCLEOTIDE SEQUENCE</scope>
    <source>
        <strain evidence="1">Z13</strain>
    </source>
</reference>
<protein>
    <submittedName>
        <fullName evidence="1">Amidohydrolase</fullName>
    </submittedName>
</protein>
<evidence type="ECO:0000313" key="2">
    <source>
        <dbReference type="Proteomes" id="UP001156484"/>
    </source>
</evidence>
<evidence type="ECO:0000313" key="1">
    <source>
        <dbReference type="EMBL" id="UYP18466.1"/>
    </source>
</evidence>
<dbReference type="EMBL" id="CP107551">
    <property type="protein sequence ID" value="UYP18466.1"/>
    <property type="molecule type" value="Genomic_DNA"/>
</dbReference>
<gene>
    <name evidence="1" type="ORF">OED52_17685</name>
</gene>
<accession>A0ACD4DEP4</accession>